<comment type="caution">
    <text evidence="2">The sequence shown here is derived from an EMBL/GenBank/DDBJ whole genome shotgun (WGS) entry which is preliminary data.</text>
</comment>
<gene>
    <name evidence="2" type="ORF">I4J89_13045</name>
</gene>
<proteinExistence type="predicted"/>
<dbReference type="AlphaFoldDB" id="A0A931CCI6"/>
<reference evidence="2" key="1">
    <citation type="submission" date="2020-11" db="EMBL/GenBank/DDBJ databases">
        <title>Isolation and identification of active actinomycetes.</title>
        <authorList>
            <person name="Sun X."/>
        </authorList>
    </citation>
    <scope>NUCLEOTIDE SEQUENCE</scope>
    <source>
        <strain evidence="2">NEAU-A11</strain>
    </source>
</reference>
<accession>A0A931CCI6</accession>
<dbReference type="Proteomes" id="UP000598146">
    <property type="component" value="Unassembled WGS sequence"/>
</dbReference>
<sequence length="95" mass="10490">MTDAYETGRFAAVPPGAVARVESADDVAEVIGRMLADLRAHPGAWENHTLESFLAATQESVTSLPWVYRDRDEEFPPEPGWRQFAEVLVMASGLE</sequence>
<keyword evidence="3" id="KW-1185">Reference proteome</keyword>
<dbReference type="RefSeq" id="WP_196414169.1">
    <property type="nucleotide sequence ID" value="NZ_JADQTO010000005.1"/>
</dbReference>
<dbReference type="InterPro" id="IPR056077">
    <property type="entry name" value="DUF7660"/>
</dbReference>
<dbReference type="EMBL" id="JADQTO010000005">
    <property type="protein sequence ID" value="MBG0562390.1"/>
    <property type="molecule type" value="Genomic_DNA"/>
</dbReference>
<evidence type="ECO:0000313" key="2">
    <source>
        <dbReference type="EMBL" id="MBG0562390.1"/>
    </source>
</evidence>
<feature type="domain" description="DUF7660" evidence="1">
    <location>
        <begin position="25"/>
        <end position="92"/>
    </location>
</feature>
<dbReference type="Pfam" id="PF24693">
    <property type="entry name" value="DUF7660"/>
    <property type="match status" value="1"/>
</dbReference>
<evidence type="ECO:0000259" key="1">
    <source>
        <dbReference type="Pfam" id="PF24693"/>
    </source>
</evidence>
<evidence type="ECO:0000313" key="3">
    <source>
        <dbReference type="Proteomes" id="UP000598146"/>
    </source>
</evidence>
<organism evidence="2 3">
    <name type="scientific">Actinoplanes aureus</name>
    <dbReference type="NCBI Taxonomy" id="2792083"/>
    <lineage>
        <taxon>Bacteria</taxon>
        <taxon>Bacillati</taxon>
        <taxon>Actinomycetota</taxon>
        <taxon>Actinomycetes</taxon>
        <taxon>Micromonosporales</taxon>
        <taxon>Micromonosporaceae</taxon>
        <taxon>Actinoplanes</taxon>
    </lineage>
</organism>
<protein>
    <recommendedName>
        <fullName evidence="1">DUF7660 domain-containing protein</fullName>
    </recommendedName>
</protein>
<name>A0A931CCI6_9ACTN</name>